<evidence type="ECO:0000259" key="5">
    <source>
        <dbReference type="SMART" id="SM00429"/>
    </source>
</evidence>
<keyword evidence="4" id="KW-1133">Transmembrane helix</keyword>
<dbReference type="PROSITE" id="PS50297">
    <property type="entry name" value="ANK_REP_REGION"/>
    <property type="match status" value="2"/>
</dbReference>
<feature type="transmembrane region" description="Helical" evidence="4">
    <location>
        <begin position="1216"/>
        <end position="1237"/>
    </location>
</feature>
<gene>
    <name evidence="6" type="ORF">SCHPADRAFT_872359</name>
</gene>
<sequence length="1260" mass="135723">MSSTTASSTRSSSPASSDSLSDGQPSSFQPVDFSAWLHPFSPDGESAPWNGIDPTADIKFDDNSLLMLEELANDGAFEPMSPESPVAINPAVFQISKPPPPAHSKPALTTNIFSNFPSDNSLTDPIVPEIMARPAAPGTSPLTQVVPPPPVHLRKLDPSTGAHRVIFPAKESCYDLAILTPNIPPSGTKSRVETQVRVSLDLAVASGSSIDPCYDRVGSWKWLKLPPGTATRKRSRKEGKIDASPVDTLHLEAEVTCSSNPTKLVTSCSTCQGREAKRVARKIAARIRPARSDSDNEASLSSRDSDASFSIIQFNCPDTLDFSSGSVVLPLRITCYCRHHREKVGFNVHFRMKDQHGRIVGKGMSPPIMITDDHKSTGVNAPKQMQASFDVDWDPRASMFSTASAESSADHASSSRRRSSLKEPIAPQRKRTKPYENPRSSMMTRSRRSETAEGNVYPTVISATSTGNPYPDTSSISPFASAPPSVYSSTAPPSPQPFDGENGSRSLPSPPNSNRYLSPINTTQQSPSTYVDNADAIMEEAAAASVMNSNFFPLSPPITAPSSPPMQDFIPQAIQSPNIDLSPFSYSLMHPQAVDTSISPLPPPKVHRLIPSSGPTFGGIEVTVLGSNFDPSVLYNCVFGDVPSSSTTRWSENTLVCVLPPRATAGAVPVSLEGFKAEDENPAEPVLFTYTDESDRSLMELALQVVGLKMTGKIEDAKDIAMRIVGSSSTETQQQNQHMAVSQMVNLATCSAGSTDSRRILLSRTDDAGFEKLIMDSLSALDSADGVTSSSSVATIISHRNPTGQTMLHLAAFLNFPSLVEFLIQREIDLDVQDNNGCTALHFAALSRSQCCARLLVNAGADTLIADEIGRIALELAPTGLLDSLLSRSPSLTEASGSESDEESQWGDVEEDSGDEASGPVRSTHQPRVLSKRRLRLARPSRSSRVASAVQSDVSDNEAEEGDHPDAADADADFDDGATVVSPEADAAPDANGKAAGPSIDEEKRAAAASFAAYIQRAWAQFQPGQRMPQMLHMPQLPGMPAWVYPIFVPMPAWRPPFRIEKSKSAANDSHKNVDGAEVVEDAVEVAGSGQKVRPPTANGKDSSSSNNEWRSSWEKWTKQMNAAMSDQGQFAGAAGVDHLPFEAREGDDHPRGEVPAAVATNMQPAPVLAHVPSRSLLRHFGYGRAQMAEMAEKDATAPSHRRKRVTRLVKKEDRMLVFFWIPALILAVAWALYTAYPALLKMLQQFAPLKEGVLRLTAQ</sequence>
<feature type="compositionally biased region" description="Low complexity" evidence="3">
    <location>
        <begin position="474"/>
        <end position="485"/>
    </location>
</feature>
<dbReference type="Gene3D" id="2.60.40.10">
    <property type="entry name" value="Immunoglobulins"/>
    <property type="match status" value="1"/>
</dbReference>
<dbReference type="Pfam" id="PF01833">
    <property type="entry name" value="TIG"/>
    <property type="match status" value="1"/>
</dbReference>
<dbReference type="FunCoup" id="A0A0H2RRZ6">
    <property type="interactions" value="169"/>
</dbReference>
<feature type="compositionally biased region" description="Low complexity" evidence="3">
    <location>
        <begin position="1"/>
        <end position="27"/>
    </location>
</feature>
<dbReference type="PANTHER" id="PTHR23335">
    <property type="entry name" value="CALMODULIN-BINDING TRANSCRIPTION ACTIVATOR CAMTA"/>
    <property type="match status" value="1"/>
</dbReference>
<feature type="domain" description="IPT/TIG" evidence="5">
    <location>
        <begin position="603"/>
        <end position="691"/>
    </location>
</feature>
<keyword evidence="7" id="KW-1185">Reference proteome</keyword>
<evidence type="ECO:0000313" key="6">
    <source>
        <dbReference type="EMBL" id="KLO14619.1"/>
    </source>
</evidence>
<dbReference type="SMART" id="SM00248">
    <property type="entry name" value="ANK"/>
    <property type="match status" value="2"/>
</dbReference>
<feature type="compositionally biased region" description="Low complexity" evidence="3">
    <location>
        <begin position="504"/>
        <end position="519"/>
    </location>
</feature>
<keyword evidence="4" id="KW-0472">Membrane</keyword>
<feature type="region of interest" description="Disordered" evidence="3">
    <location>
        <begin position="1"/>
        <end position="40"/>
    </location>
</feature>
<feature type="compositionally biased region" description="Low complexity" evidence="3">
    <location>
        <begin position="985"/>
        <end position="998"/>
    </location>
</feature>
<name>A0A0H2RRZ6_9AGAM</name>
<feature type="compositionally biased region" description="Acidic residues" evidence="3">
    <location>
        <begin position="899"/>
        <end position="915"/>
    </location>
</feature>
<dbReference type="Pfam" id="PF12796">
    <property type="entry name" value="Ank_2"/>
    <property type="match status" value="1"/>
</dbReference>
<reference evidence="6 7" key="1">
    <citation type="submission" date="2015-04" db="EMBL/GenBank/DDBJ databases">
        <title>Complete genome sequence of Schizopora paradoxa KUC8140, a cosmopolitan wood degrader in East Asia.</title>
        <authorList>
            <consortium name="DOE Joint Genome Institute"/>
            <person name="Min B."/>
            <person name="Park H."/>
            <person name="Jang Y."/>
            <person name="Kim J.-J."/>
            <person name="Kim K.H."/>
            <person name="Pangilinan J."/>
            <person name="Lipzen A."/>
            <person name="Riley R."/>
            <person name="Grigoriev I.V."/>
            <person name="Spatafora J.W."/>
            <person name="Choi I.-G."/>
        </authorList>
    </citation>
    <scope>NUCLEOTIDE SEQUENCE [LARGE SCALE GENOMIC DNA]</scope>
    <source>
        <strain evidence="6 7">KUC8140</strain>
    </source>
</reference>
<dbReference type="Pfam" id="PF25603">
    <property type="entry name" value="SPT23_MGA2_DBD"/>
    <property type="match status" value="1"/>
</dbReference>
<evidence type="ECO:0000256" key="3">
    <source>
        <dbReference type="SAM" id="MobiDB-lite"/>
    </source>
</evidence>
<dbReference type="InterPro" id="IPR002909">
    <property type="entry name" value="IPT_dom"/>
</dbReference>
<dbReference type="PROSITE" id="PS50088">
    <property type="entry name" value="ANK_REPEAT"/>
    <property type="match status" value="2"/>
</dbReference>
<keyword evidence="1 2" id="KW-0040">ANK repeat</keyword>
<dbReference type="GO" id="GO:0005634">
    <property type="term" value="C:nucleus"/>
    <property type="evidence" value="ECO:0007669"/>
    <property type="project" value="TreeGrafter"/>
</dbReference>
<dbReference type="GO" id="GO:0003712">
    <property type="term" value="F:transcription coregulator activity"/>
    <property type="evidence" value="ECO:0007669"/>
    <property type="project" value="TreeGrafter"/>
</dbReference>
<evidence type="ECO:0000256" key="2">
    <source>
        <dbReference type="PROSITE-ProRule" id="PRU00023"/>
    </source>
</evidence>
<dbReference type="InterPro" id="IPR036770">
    <property type="entry name" value="Ankyrin_rpt-contain_sf"/>
</dbReference>
<feature type="compositionally biased region" description="Basic residues" evidence="3">
    <location>
        <begin position="930"/>
        <end position="939"/>
    </location>
</feature>
<dbReference type="InParanoid" id="A0A0H2RRZ6"/>
<protein>
    <recommendedName>
        <fullName evidence="5">IPT/TIG domain-containing protein</fullName>
    </recommendedName>
</protein>
<proteinExistence type="predicted"/>
<dbReference type="OrthoDB" id="71307at2759"/>
<evidence type="ECO:0000256" key="4">
    <source>
        <dbReference type="SAM" id="Phobius"/>
    </source>
</evidence>
<dbReference type="Gene3D" id="1.25.40.20">
    <property type="entry name" value="Ankyrin repeat-containing domain"/>
    <property type="match status" value="1"/>
</dbReference>
<dbReference type="CDD" id="cd00102">
    <property type="entry name" value="IPT"/>
    <property type="match status" value="1"/>
</dbReference>
<dbReference type="InterPro" id="IPR014756">
    <property type="entry name" value="Ig_E-set"/>
</dbReference>
<dbReference type="STRING" id="27342.A0A0H2RRZ6"/>
<accession>A0A0H2RRZ6</accession>
<dbReference type="SUPFAM" id="SSF81296">
    <property type="entry name" value="E set domains"/>
    <property type="match status" value="1"/>
</dbReference>
<dbReference type="InterPro" id="IPR013783">
    <property type="entry name" value="Ig-like_fold"/>
</dbReference>
<dbReference type="SMART" id="SM00429">
    <property type="entry name" value="IPT"/>
    <property type="match status" value="1"/>
</dbReference>
<feature type="region of interest" description="Disordered" evidence="3">
    <location>
        <begin position="402"/>
        <end position="525"/>
    </location>
</feature>
<feature type="compositionally biased region" description="Polar residues" evidence="3">
    <location>
        <begin position="461"/>
        <end position="473"/>
    </location>
</feature>
<organism evidence="6 7">
    <name type="scientific">Schizopora paradoxa</name>
    <dbReference type="NCBI Taxonomy" id="27342"/>
    <lineage>
        <taxon>Eukaryota</taxon>
        <taxon>Fungi</taxon>
        <taxon>Dikarya</taxon>
        <taxon>Basidiomycota</taxon>
        <taxon>Agaricomycotina</taxon>
        <taxon>Agaricomycetes</taxon>
        <taxon>Hymenochaetales</taxon>
        <taxon>Schizoporaceae</taxon>
        <taxon>Schizopora</taxon>
    </lineage>
</organism>
<dbReference type="InterPro" id="IPR002110">
    <property type="entry name" value="Ankyrin_rpt"/>
</dbReference>
<evidence type="ECO:0000313" key="7">
    <source>
        <dbReference type="Proteomes" id="UP000053477"/>
    </source>
</evidence>
<keyword evidence="4" id="KW-0812">Transmembrane</keyword>
<dbReference type="InterPro" id="IPR057962">
    <property type="entry name" value="SPT23_MGA2_DBD"/>
</dbReference>
<dbReference type="Proteomes" id="UP000053477">
    <property type="component" value="Unassembled WGS sequence"/>
</dbReference>
<feature type="repeat" description="ANK" evidence="2">
    <location>
        <begin position="836"/>
        <end position="868"/>
    </location>
</feature>
<dbReference type="AlphaFoldDB" id="A0A0H2RRZ6"/>
<evidence type="ECO:0000256" key="1">
    <source>
        <dbReference type="ARBA" id="ARBA00023043"/>
    </source>
</evidence>
<feature type="compositionally biased region" description="Low complexity" evidence="3">
    <location>
        <begin position="402"/>
        <end position="412"/>
    </location>
</feature>
<dbReference type="SUPFAM" id="SSF48403">
    <property type="entry name" value="Ankyrin repeat"/>
    <property type="match status" value="1"/>
</dbReference>
<feature type="compositionally biased region" description="Low complexity" evidence="3">
    <location>
        <begin position="940"/>
        <end position="954"/>
    </location>
</feature>
<dbReference type="PANTHER" id="PTHR23335:SF1">
    <property type="entry name" value="CALMODULIN-BINDING TRANSCRIPTION ACTIVATOR, ISOFORM F"/>
    <property type="match status" value="1"/>
</dbReference>
<feature type="region of interest" description="Disordered" evidence="3">
    <location>
        <begin position="889"/>
        <end position="1001"/>
    </location>
</feature>
<dbReference type="GO" id="GO:0006357">
    <property type="term" value="P:regulation of transcription by RNA polymerase II"/>
    <property type="evidence" value="ECO:0007669"/>
    <property type="project" value="TreeGrafter"/>
</dbReference>
<dbReference type="GO" id="GO:0003690">
    <property type="term" value="F:double-stranded DNA binding"/>
    <property type="evidence" value="ECO:0007669"/>
    <property type="project" value="TreeGrafter"/>
</dbReference>
<feature type="region of interest" description="Disordered" evidence="3">
    <location>
        <begin position="1087"/>
        <end position="1113"/>
    </location>
</feature>
<feature type="repeat" description="ANK" evidence="2">
    <location>
        <begin position="803"/>
        <end position="835"/>
    </location>
</feature>
<dbReference type="EMBL" id="KQ085941">
    <property type="protein sequence ID" value="KLO14619.1"/>
    <property type="molecule type" value="Genomic_DNA"/>
</dbReference>